<organism evidence="1 2">
    <name type="scientific">Bacteroides cellulosilyticus</name>
    <dbReference type="NCBI Taxonomy" id="246787"/>
    <lineage>
        <taxon>Bacteria</taxon>
        <taxon>Pseudomonadati</taxon>
        <taxon>Bacteroidota</taxon>
        <taxon>Bacteroidia</taxon>
        <taxon>Bacteroidales</taxon>
        <taxon>Bacteroidaceae</taxon>
        <taxon>Bacteroides</taxon>
    </lineage>
</organism>
<evidence type="ECO:0000313" key="2">
    <source>
        <dbReference type="Proteomes" id="UP000061809"/>
    </source>
</evidence>
<dbReference type="KEGG" id="bcel:BcellWH2_04229"/>
<evidence type="ECO:0000313" key="1">
    <source>
        <dbReference type="EMBL" id="ALJ61446.1"/>
    </source>
</evidence>
<dbReference type="Proteomes" id="UP000061809">
    <property type="component" value="Chromosome"/>
</dbReference>
<reference evidence="1 2" key="1">
    <citation type="journal article" date="2015" name="Science">
        <title>Genetic determinants of in vivo fitness and diet responsiveness in multiple human gut Bacteroides.</title>
        <authorList>
            <person name="Wu M."/>
            <person name="McNulty N.P."/>
            <person name="Rodionov D.A."/>
            <person name="Khoroshkin M.S."/>
            <person name="Griffin N.W."/>
            <person name="Cheng J."/>
            <person name="Latreille P."/>
            <person name="Kerstetter R.A."/>
            <person name="Terrapon N."/>
            <person name="Henrissat B."/>
            <person name="Osterman A.L."/>
            <person name="Gordon J.I."/>
        </authorList>
    </citation>
    <scope>NUCLEOTIDE SEQUENCE [LARGE SCALE GENOMIC DNA]</scope>
    <source>
        <strain evidence="1 2">WH2</strain>
    </source>
</reference>
<dbReference type="EMBL" id="CP012801">
    <property type="protein sequence ID" value="ALJ61446.1"/>
    <property type="molecule type" value="Genomic_DNA"/>
</dbReference>
<dbReference type="GeneID" id="66309959"/>
<dbReference type="RefSeq" id="WP_033160683.1">
    <property type="nucleotide sequence ID" value="NZ_CP012801.1"/>
</dbReference>
<proteinExistence type="predicted"/>
<protein>
    <submittedName>
        <fullName evidence="1">Uncharacterized protein</fullName>
    </submittedName>
</protein>
<dbReference type="AlphaFoldDB" id="A0A0P0GTK3"/>
<sequence>MDIRKVYLLILLCTFCILSPVYTQQSLSDEFRKVAGDYAALYTSKVEVGYSPYLYINHPYWDTDEFKKGAVCYSGLVYTDLQLRYDTFKKQLIVITPEKRILLQVDMRKVDYFIIGDKKFVPHNDTFAAILYDSPQMRLTQYVQCKMGTPVEKGRISYRQFEKPARFVLSKDGVDHTVTSRSSFLKLFPAYKKQLKKYAKEEQLSFNTLFRAESLTELTRHADSLINKK</sequence>
<dbReference type="PATRIC" id="fig|246787.4.peg.4371"/>
<accession>A0A0P0GTK3</accession>
<name>A0A0P0GTK3_9BACE</name>
<gene>
    <name evidence="1" type="ORF">BcellWH2_04229</name>
</gene>